<dbReference type="EMBL" id="WBUI01000016">
    <property type="protein sequence ID" value="KAB2931018.1"/>
    <property type="molecule type" value="Genomic_DNA"/>
</dbReference>
<evidence type="ECO:0000313" key="2">
    <source>
        <dbReference type="Proteomes" id="UP000460298"/>
    </source>
</evidence>
<dbReference type="Pfam" id="PF02585">
    <property type="entry name" value="PIG-L"/>
    <property type="match status" value="1"/>
</dbReference>
<name>A0A833H0R0_9LEPT</name>
<protein>
    <submittedName>
        <fullName evidence="1">Bacillithiol biosynthesis deacetylase BshB1</fullName>
    </submittedName>
</protein>
<comment type="caution">
    <text evidence="1">The sequence shown here is derived from an EMBL/GenBank/DDBJ whole genome shotgun (WGS) entry which is preliminary data.</text>
</comment>
<organism evidence="1 2">
    <name type="scientific">Leptonema illini</name>
    <dbReference type="NCBI Taxonomy" id="183"/>
    <lineage>
        <taxon>Bacteria</taxon>
        <taxon>Pseudomonadati</taxon>
        <taxon>Spirochaetota</taxon>
        <taxon>Spirochaetia</taxon>
        <taxon>Leptospirales</taxon>
        <taxon>Leptospiraceae</taxon>
        <taxon>Leptonema</taxon>
    </lineage>
</organism>
<dbReference type="SUPFAM" id="SSF102588">
    <property type="entry name" value="LmbE-like"/>
    <property type="match status" value="1"/>
</dbReference>
<proteinExistence type="predicted"/>
<dbReference type="PANTHER" id="PTHR12993">
    <property type="entry name" value="N-ACETYLGLUCOSAMINYL-PHOSPHATIDYLINOSITOL DE-N-ACETYLASE-RELATED"/>
    <property type="match status" value="1"/>
</dbReference>
<sequence length="226" mass="25219">MSLRILCVGAHPDDVEIGMGGTVASLVQKGHELLLLDLTNGEPTPFGSPEIRARESQESAAVLGARRKTLSMPNRFLEDTIDNRKTIAAEIRAFRPDYVFAPYFDDAHPDHIAASALVDAARFYAKLTKSDISGDPFFPKRVIYYYPVHLRLRIQPSFLNDISATISTKAGAIRCYHSQFEAAGKADLVERFLDENRYWGFQAGCAAAEPFFQKEIPAFSWPEGYI</sequence>
<dbReference type="PANTHER" id="PTHR12993:SF30">
    <property type="entry name" value="N-ACETYL-ALPHA-D-GLUCOSAMINYL L-MALATE DEACETYLASE 1"/>
    <property type="match status" value="1"/>
</dbReference>
<dbReference type="AlphaFoldDB" id="A0A833H0R0"/>
<evidence type="ECO:0000313" key="1">
    <source>
        <dbReference type="EMBL" id="KAB2931018.1"/>
    </source>
</evidence>
<dbReference type="InterPro" id="IPR003737">
    <property type="entry name" value="GlcNAc_PI_deacetylase-related"/>
</dbReference>
<dbReference type="Gene3D" id="3.40.50.10320">
    <property type="entry name" value="LmbE-like"/>
    <property type="match status" value="1"/>
</dbReference>
<reference evidence="1 2" key="1">
    <citation type="submission" date="2019-10" db="EMBL/GenBank/DDBJ databases">
        <title>Extracellular Electron Transfer in a Candidatus Methanoperedens spp. Enrichment Culture.</title>
        <authorList>
            <person name="Berger S."/>
            <person name="Rangel Shaw D."/>
            <person name="Berben T."/>
            <person name="In 'T Zandt M."/>
            <person name="Frank J."/>
            <person name="Reimann J."/>
            <person name="Jetten M.S.M."/>
            <person name="Welte C.U."/>
        </authorList>
    </citation>
    <scope>NUCLEOTIDE SEQUENCE [LARGE SCALE GENOMIC DNA]</scope>
    <source>
        <strain evidence="1">SB12</strain>
    </source>
</reference>
<dbReference type="GO" id="GO:0016811">
    <property type="term" value="F:hydrolase activity, acting on carbon-nitrogen (but not peptide) bonds, in linear amides"/>
    <property type="evidence" value="ECO:0007669"/>
    <property type="project" value="TreeGrafter"/>
</dbReference>
<dbReference type="Proteomes" id="UP000460298">
    <property type="component" value="Unassembled WGS sequence"/>
</dbReference>
<dbReference type="InterPro" id="IPR024078">
    <property type="entry name" value="LmbE-like_dom_sf"/>
</dbReference>
<gene>
    <name evidence="1" type="ORF">F9K24_15095</name>
</gene>
<accession>A0A833H0R0</accession>